<feature type="domain" description="HTH cro/C1-type" evidence="2">
    <location>
        <begin position="7"/>
        <end position="61"/>
    </location>
</feature>
<dbReference type="KEGG" id="pcea:J3359_09915"/>
<protein>
    <submittedName>
        <fullName evidence="4">Helix-turn-helix transcriptional regulator</fullName>
    </submittedName>
</protein>
<evidence type="ECO:0000259" key="2">
    <source>
        <dbReference type="PROSITE" id="PS50943"/>
    </source>
</evidence>
<dbReference type="InterPro" id="IPR001387">
    <property type="entry name" value="Cro/C1-type_HTH"/>
</dbReference>
<dbReference type="SMART" id="SM00530">
    <property type="entry name" value="HTH_XRE"/>
    <property type="match status" value="1"/>
</dbReference>
<name>A0A975H5P8_9FLAO</name>
<dbReference type="PANTHER" id="PTHR46558:SF11">
    <property type="entry name" value="HTH-TYPE TRANSCRIPTIONAL REGULATOR XRE"/>
    <property type="match status" value="1"/>
</dbReference>
<dbReference type="CDD" id="cd00093">
    <property type="entry name" value="HTH_XRE"/>
    <property type="match status" value="1"/>
</dbReference>
<keyword evidence="1" id="KW-0238">DNA-binding</keyword>
<evidence type="ECO:0000313" key="6">
    <source>
        <dbReference type="Proteomes" id="UP000663920"/>
    </source>
</evidence>
<dbReference type="RefSeq" id="WP_208076750.1">
    <property type="nucleotide sequence ID" value="NZ_CP071869.1"/>
</dbReference>
<dbReference type="SUPFAM" id="SSF47413">
    <property type="entry name" value="lambda repressor-like DNA-binding domains"/>
    <property type="match status" value="1"/>
</dbReference>
<dbReference type="KEGG" id="pcea:J3359_09875"/>
<dbReference type="PANTHER" id="PTHR46558">
    <property type="entry name" value="TRACRIPTIONAL REGULATORY PROTEIN-RELATED-RELATED"/>
    <property type="match status" value="1"/>
</dbReference>
<dbReference type="Proteomes" id="UP000663920">
    <property type="component" value="Chromosome"/>
</dbReference>
<dbReference type="AlphaFoldDB" id="A0A975H5P8"/>
<dbReference type="NCBIfam" id="NF041951">
    <property type="entry name" value="phage_RstR"/>
    <property type="match status" value="1"/>
</dbReference>
<dbReference type="Pfam" id="PF01381">
    <property type="entry name" value="HTH_3"/>
    <property type="match status" value="1"/>
</dbReference>
<reference evidence="4 6" key="1">
    <citation type="submission" date="2021-03" db="EMBL/GenBank/DDBJ databases">
        <title>Complete genome of Polaribacter_sp.SM13.</title>
        <authorList>
            <person name="Jeong S.W."/>
            <person name="Bae J.W."/>
        </authorList>
    </citation>
    <scope>NUCLEOTIDE SEQUENCE [LARGE SCALE GENOMIC DNA]</scope>
    <source>
        <strain evidence="4 6">SM13</strain>
    </source>
</reference>
<organism evidence="4 6">
    <name type="scientific">Polaribacter cellanae</name>
    <dbReference type="NCBI Taxonomy" id="2818493"/>
    <lineage>
        <taxon>Bacteria</taxon>
        <taxon>Pseudomonadati</taxon>
        <taxon>Bacteroidota</taxon>
        <taxon>Flavobacteriia</taxon>
        <taxon>Flavobacteriales</taxon>
        <taxon>Flavobacteriaceae</taxon>
    </lineage>
</organism>
<evidence type="ECO:0000256" key="1">
    <source>
        <dbReference type="ARBA" id="ARBA00023125"/>
    </source>
</evidence>
<dbReference type="KEGG" id="pcea:J3359_10125"/>
<dbReference type="EMBL" id="CP071869">
    <property type="protein sequence ID" value="QTE21199.1"/>
    <property type="molecule type" value="Genomic_DNA"/>
</dbReference>
<keyword evidence="6" id="KW-1185">Reference proteome</keyword>
<proteinExistence type="predicted"/>
<evidence type="ECO:0000313" key="3">
    <source>
        <dbReference type="EMBL" id="QTE21157.1"/>
    </source>
</evidence>
<dbReference type="InterPro" id="IPR049639">
    <property type="entry name" value="RstR"/>
</dbReference>
<evidence type="ECO:0000313" key="4">
    <source>
        <dbReference type="EMBL" id="QTE21163.1"/>
    </source>
</evidence>
<dbReference type="PROSITE" id="PS50943">
    <property type="entry name" value="HTH_CROC1"/>
    <property type="match status" value="1"/>
</dbReference>
<accession>A0A975H5P8</accession>
<evidence type="ECO:0000313" key="5">
    <source>
        <dbReference type="EMBL" id="QTE21199.1"/>
    </source>
</evidence>
<gene>
    <name evidence="3" type="ORF">J3359_09875</name>
    <name evidence="4" type="ORF">J3359_09915</name>
    <name evidence="5" type="ORF">J3359_10125</name>
</gene>
<sequence>MSFGDNLKKIRAEKDISQGDLAKMINVHATHISRYERNLTSPTIDVAKKIADALEVSTDALIYGSNEQIINNKLNDEELLQLFHKVQKLDDENITSVKAMLKAFVFQKDIQKQLA</sequence>
<dbReference type="Gene3D" id="1.10.260.40">
    <property type="entry name" value="lambda repressor-like DNA-binding domains"/>
    <property type="match status" value="1"/>
</dbReference>
<dbReference type="EMBL" id="CP071869">
    <property type="protein sequence ID" value="QTE21157.1"/>
    <property type="molecule type" value="Genomic_DNA"/>
</dbReference>
<dbReference type="EMBL" id="CP071869">
    <property type="protein sequence ID" value="QTE21163.1"/>
    <property type="molecule type" value="Genomic_DNA"/>
</dbReference>
<dbReference type="InterPro" id="IPR010982">
    <property type="entry name" value="Lambda_DNA-bd_dom_sf"/>
</dbReference>
<dbReference type="GO" id="GO:0003677">
    <property type="term" value="F:DNA binding"/>
    <property type="evidence" value="ECO:0007669"/>
    <property type="project" value="UniProtKB-KW"/>
</dbReference>